<protein>
    <submittedName>
        <fullName evidence="7">Nitroreductase</fullName>
    </submittedName>
</protein>
<feature type="domain" description="Nitroreductase" evidence="6">
    <location>
        <begin position="89"/>
        <end position="147"/>
    </location>
</feature>
<dbReference type="EMBL" id="CP015756">
    <property type="protein sequence ID" value="APC39956.1"/>
    <property type="molecule type" value="Genomic_DNA"/>
</dbReference>
<dbReference type="Proteomes" id="UP000182569">
    <property type="component" value="Chromosome"/>
</dbReference>
<dbReference type="STRING" id="1552.A7L45_07685"/>
<evidence type="ECO:0000256" key="2">
    <source>
        <dbReference type="ARBA" id="ARBA00007118"/>
    </source>
</evidence>
<dbReference type="Gene3D" id="3.40.109.10">
    <property type="entry name" value="NADH Oxidase"/>
    <property type="match status" value="1"/>
</dbReference>
<name>A0A1J0GF02_9CLOT</name>
<gene>
    <name evidence="7" type="ORF">A7L45_07685</name>
</gene>
<dbReference type="InterPro" id="IPR029479">
    <property type="entry name" value="Nitroreductase"/>
</dbReference>
<dbReference type="Pfam" id="PF00881">
    <property type="entry name" value="Nitroreductase"/>
    <property type="match status" value="2"/>
</dbReference>
<keyword evidence="4" id="KW-0288">FMN</keyword>
<accession>A0A1J0GF02</accession>
<keyword evidence="5" id="KW-0560">Oxidoreductase</keyword>
<evidence type="ECO:0000313" key="8">
    <source>
        <dbReference type="Proteomes" id="UP000182569"/>
    </source>
</evidence>
<comment type="similarity">
    <text evidence="2">Belongs to the nitroreductase family.</text>
</comment>
<dbReference type="KEGG" id="ceu:A7L45_07685"/>
<evidence type="ECO:0000256" key="4">
    <source>
        <dbReference type="ARBA" id="ARBA00022643"/>
    </source>
</evidence>
<dbReference type="InterPro" id="IPR000415">
    <property type="entry name" value="Nitroreductase-like"/>
</dbReference>
<feature type="domain" description="Nitroreductase" evidence="6">
    <location>
        <begin position="8"/>
        <end position="61"/>
    </location>
</feature>
<comment type="cofactor">
    <cofactor evidence="1">
        <name>FMN</name>
        <dbReference type="ChEBI" id="CHEBI:58210"/>
    </cofactor>
</comment>
<dbReference type="GO" id="GO:0016491">
    <property type="term" value="F:oxidoreductase activity"/>
    <property type="evidence" value="ECO:0007669"/>
    <property type="project" value="UniProtKB-KW"/>
</dbReference>
<keyword evidence="8" id="KW-1185">Reference proteome</keyword>
<organism evidence="7 8">
    <name type="scientific">Clostridium estertheticum subsp. estertheticum</name>
    <dbReference type="NCBI Taxonomy" id="1552"/>
    <lineage>
        <taxon>Bacteria</taxon>
        <taxon>Bacillati</taxon>
        <taxon>Bacillota</taxon>
        <taxon>Clostridia</taxon>
        <taxon>Eubacteriales</taxon>
        <taxon>Clostridiaceae</taxon>
        <taxon>Clostridium</taxon>
    </lineage>
</organism>
<dbReference type="PANTHER" id="PTHR43673">
    <property type="entry name" value="NAD(P)H NITROREDUCTASE YDGI-RELATED"/>
    <property type="match status" value="1"/>
</dbReference>
<evidence type="ECO:0000256" key="3">
    <source>
        <dbReference type="ARBA" id="ARBA00022630"/>
    </source>
</evidence>
<dbReference type="SUPFAM" id="SSF55469">
    <property type="entry name" value="FMN-dependent nitroreductase-like"/>
    <property type="match status" value="1"/>
</dbReference>
<dbReference type="CDD" id="cd20609">
    <property type="entry name" value="nitroreductase"/>
    <property type="match status" value="1"/>
</dbReference>
<proteinExistence type="inferred from homology"/>
<dbReference type="AlphaFoldDB" id="A0A1J0GF02"/>
<evidence type="ECO:0000256" key="5">
    <source>
        <dbReference type="ARBA" id="ARBA00023002"/>
    </source>
</evidence>
<keyword evidence="3" id="KW-0285">Flavoprotein</keyword>
<dbReference type="RefSeq" id="WP_071612250.1">
    <property type="nucleotide sequence ID" value="NZ_CP015756.1"/>
</dbReference>
<dbReference type="PANTHER" id="PTHR43673:SF2">
    <property type="entry name" value="NITROREDUCTASE"/>
    <property type="match status" value="1"/>
</dbReference>
<sequence>MEFLDLVEKRYSVREYKDEVVEDEKLKKILKAALLAPTAHNKQAFKIVVINTKEHQEELKKIYPSPYFIQAPIILGIFSIPGESWVRKDGKNYADVDAAIVMDHIVMEATALGLGTCWIANFNSIAASEIIGLGEGYEPIVFTPIGYAEPKDLKKIRKTLEEIVVYL</sequence>
<dbReference type="OrthoDB" id="9812105at2"/>
<evidence type="ECO:0000313" key="7">
    <source>
        <dbReference type="EMBL" id="APC39956.1"/>
    </source>
</evidence>
<reference evidence="8" key="1">
    <citation type="journal article" date="2016" name="Front. Microbiol.">
        <title>Complete Genome Sequence of Clostridium estertheticum DSM 8809, a Microbe Identified in Spoiled Vacuum Packed Beef.</title>
        <authorList>
            <person name="Yu Z."/>
            <person name="Gunn L."/>
            <person name="Brennan E."/>
            <person name="Reid R."/>
            <person name="Wall P.G."/>
            <person name="Gaora O.P."/>
            <person name="Hurley D."/>
            <person name="Bolton D."/>
            <person name="Fanning S."/>
        </authorList>
    </citation>
    <scope>NUCLEOTIDE SEQUENCE [LARGE SCALE GENOMIC DNA]</scope>
    <source>
        <strain evidence="8">DSM 8809</strain>
    </source>
</reference>
<evidence type="ECO:0000259" key="6">
    <source>
        <dbReference type="Pfam" id="PF00881"/>
    </source>
</evidence>
<evidence type="ECO:0000256" key="1">
    <source>
        <dbReference type="ARBA" id="ARBA00001917"/>
    </source>
</evidence>